<protein>
    <submittedName>
        <fullName evidence="2">IS1595 family transposase</fullName>
    </submittedName>
</protein>
<dbReference type="AlphaFoldDB" id="A0A967EKB0"/>
<dbReference type="NCBIfam" id="NF033547">
    <property type="entry name" value="transpos_IS1595"/>
    <property type="match status" value="1"/>
</dbReference>
<dbReference type="InterPro" id="IPR024445">
    <property type="entry name" value="Tnp_ISXO2-like"/>
</dbReference>
<feature type="domain" description="ISXO2-like transposase" evidence="1">
    <location>
        <begin position="146"/>
        <end position="318"/>
    </location>
</feature>
<evidence type="ECO:0000313" key="3">
    <source>
        <dbReference type="Proteomes" id="UP000639775"/>
    </source>
</evidence>
<sequence length="329" mass="38332">MQAHDFRQFLERFHDLNPAQIEDARTKIRDVRRKTEALSEIESRTEQEHKCPHCGDDRRQKWGRTRTKFQRYRCLGCQKTFCGRTTSKIRHIHRPDLFLEVIRDMLGIRAPSSIRQLANRLGLDKHTIWRWRLIIIQGLSDSSDDQFSGIVEVDETYQKESRKGSREWVRYKRDPLNSPKPPRLRWYEYNKLGVKMQRGLSQWQLPILTVVDRGGAKRAQRIADRANATIQKALDPVIAADAVLCSDALRAYGHFAQVKGLEHFVVGGAKGKARAMASHHIQNINSLHSRYEDFIRQFKGPASKYLPGYVDWFIARQSLISPLEAFRWA</sequence>
<comment type="caution">
    <text evidence="2">The sequence shown here is derived from an EMBL/GenBank/DDBJ whole genome shotgun (WGS) entry which is preliminary data.</text>
</comment>
<dbReference type="Pfam" id="PF12762">
    <property type="entry name" value="DDE_Tnp_IS1595"/>
    <property type="match status" value="1"/>
</dbReference>
<accession>A0A967EKB0</accession>
<organism evidence="2 3">
    <name type="scientific">Roseovarius gahaiensis</name>
    <dbReference type="NCBI Taxonomy" id="2716691"/>
    <lineage>
        <taxon>Bacteria</taxon>
        <taxon>Pseudomonadati</taxon>
        <taxon>Pseudomonadota</taxon>
        <taxon>Alphaproteobacteria</taxon>
        <taxon>Rhodobacterales</taxon>
        <taxon>Roseobacteraceae</taxon>
        <taxon>Roseovarius</taxon>
    </lineage>
</organism>
<reference evidence="2" key="1">
    <citation type="submission" date="2020-03" db="EMBL/GenBank/DDBJ databases">
        <title>Roseovarius gahaiensis sp. nov., isolated from Gahai Saline Lake, China.</title>
        <authorList>
            <person name="Sun X."/>
        </authorList>
    </citation>
    <scope>NUCLEOTIDE SEQUENCE</scope>
    <source>
        <strain evidence="2">GH877</strain>
    </source>
</reference>
<evidence type="ECO:0000259" key="1">
    <source>
        <dbReference type="SMART" id="SM01126"/>
    </source>
</evidence>
<proteinExistence type="predicted"/>
<name>A0A967EKB0_9RHOB</name>
<evidence type="ECO:0000313" key="2">
    <source>
        <dbReference type="EMBL" id="NHQ76037.1"/>
    </source>
</evidence>
<dbReference type="EMBL" id="JAAORB010000066">
    <property type="protein sequence ID" value="NHQ76037.1"/>
    <property type="molecule type" value="Genomic_DNA"/>
</dbReference>
<keyword evidence="3" id="KW-1185">Reference proteome</keyword>
<dbReference type="RefSeq" id="WP_167200449.1">
    <property type="nucleotide sequence ID" value="NZ_JAAORB010000066.1"/>
</dbReference>
<dbReference type="Proteomes" id="UP000639775">
    <property type="component" value="Unassembled WGS sequence"/>
</dbReference>
<gene>
    <name evidence="2" type="ORF">HAT86_16455</name>
</gene>
<dbReference type="SMART" id="SM01126">
    <property type="entry name" value="DDE_Tnp_IS1595"/>
    <property type="match status" value="1"/>
</dbReference>